<dbReference type="EMBL" id="LIZT01000121">
    <property type="protein sequence ID" value="KPJ48383.1"/>
    <property type="molecule type" value="Genomic_DNA"/>
</dbReference>
<dbReference type="InterPro" id="IPR008969">
    <property type="entry name" value="CarboxyPept-like_regulatory"/>
</dbReference>
<proteinExistence type="predicted"/>
<organism evidence="1 2">
    <name type="scientific">candidate division TA06 bacterium DG_26</name>
    <dbReference type="NCBI Taxonomy" id="1703771"/>
    <lineage>
        <taxon>Bacteria</taxon>
        <taxon>Bacteria division TA06</taxon>
    </lineage>
</organism>
<evidence type="ECO:0000313" key="2">
    <source>
        <dbReference type="Proteomes" id="UP000051124"/>
    </source>
</evidence>
<dbReference type="SUPFAM" id="SSF49464">
    <property type="entry name" value="Carboxypeptidase regulatory domain-like"/>
    <property type="match status" value="1"/>
</dbReference>
<dbReference type="AlphaFoldDB" id="A0A0S7WE22"/>
<name>A0A0S7WE22_UNCT6</name>
<accession>A0A0S7WE22</accession>
<protein>
    <submittedName>
        <fullName evidence="1">Uncharacterized protein</fullName>
    </submittedName>
</protein>
<sequence>MHGLERRLRRIVALLIAAATGSISSPSTCIEHNAESNTVCLSGTVCDVLTAEGIENCHIVVGEDSTRPDPSGSYEVRLPASAYVFSVRSLDKEYYTYSTLLHLREDTHLDVPMIPRSVDVRFLKSFFPNDVIIRWENLPIKVYYNRPDAPAGYIHMLEGAIGDWEFVSAMNLFEEVQTPEEADLDPGTFSAKNRTPIRLSLTNWAMHWDYRTRHTRSRSWLRLTWASGR</sequence>
<comment type="caution">
    <text evidence="1">The sequence shown here is derived from an EMBL/GenBank/DDBJ whole genome shotgun (WGS) entry which is preliminary data.</text>
</comment>
<evidence type="ECO:0000313" key="1">
    <source>
        <dbReference type="EMBL" id="KPJ48383.1"/>
    </source>
</evidence>
<dbReference type="Proteomes" id="UP000051124">
    <property type="component" value="Unassembled WGS sequence"/>
</dbReference>
<gene>
    <name evidence="1" type="ORF">AMJ40_07605</name>
</gene>
<reference evidence="1 2" key="1">
    <citation type="journal article" date="2015" name="Microbiome">
        <title>Genomic resolution of linkages in carbon, nitrogen, and sulfur cycling among widespread estuary sediment bacteria.</title>
        <authorList>
            <person name="Baker B.J."/>
            <person name="Lazar C.S."/>
            <person name="Teske A.P."/>
            <person name="Dick G.J."/>
        </authorList>
    </citation>
    <scope>NUCLEOTIDE SEQUENCE [LARGE SCALE GENOMIC DNA]</scope>
    <source>
        <strain evidence="1">DG_26</strain>
    </source>
</reference>